<comment type="caution">
    <text evidence="2">The sequence shown here is derived from an EMBL/GenBank/DDBJ whole genome shotgun (WGS) entry which is preliminary data.</text>
</comment>
<keyword evidence="3" id="KW-1185">Reference proteome</keyword>
<protein>
    <submittedName>
        <fullName evidence="2">Uncharacterized protein</fullName>
    </submittedName>
</protein>
<feature type="chain" id="PRO_5001720924" evidence="1">
    <location>
        <begin position="30"/>
        <end position="180"/>
    </location>
</feature>
<dbReference type="EMBL" id="CAJB01000223">
    <property type="protein sequence ID" value="CCH78499.1"/>
    <property type="molecule type" value="Genomic_DNA"/>
</dbReference>
<name>A0A077M2N1_9MICO</name>
<dbReference type="AlphaFoldDB" id="A0A077M2N1"/>
<feature type="signal peptide" evidence="1">
    <location>
        <begin position="1"/>
        <end position="29"/>
    </location>
</feature>
<evidence type="ECO:0000313" key="2">
    <source>
        <dbReference type="EMBL" id="CCH78499.1"/>
    </source>
</evidence>
<evidence type="ECO:0000256" key="1">
    <source>
        <dbReference type="SAM" id="SignalP"/>
    </source>
</evidence>
<dbReference type="Proteomes" id="UP000035721">
    <property type="component" value="Unassembled WGS sequence"/>
</dbReference>
<organism evidence="2 3">
    <name type="scientific">Nostocoides japonicum T1-X7</name>
    <dbReference type="NCBI Taxonomy" id="1194083"/>
    <lineage>
        <taxon>Bacteria</taxon>
        <taxon>Bacillati</taxon>
        <taxon>Actinomycetota</taxon>
        <taxon>Actinomycetes</taxon>
        <taxon>Micrococcales</taxon>
        <taxon>Intrasporangiaceae</taxon>
        <taxon>Nostocoides</taxon>
    </lineage>
</organism>
<accession>A0A077M2N1</accession>
<sequence>MNVRSTIKVGAAIAAVAATATLTPTFASASPSATVASAHASHRAGVAGVQAAKVTKLSAVYQGKVVNQDMVLGPQSSPTTLTQTAPLPAGTYLVTATVAAVISSHDQIVCAAYPGGGNDGVFGTAGNPGTGGIYGTATMTDTVTVTAGQRIPVVCNSFNYGLGTYAGSAVVEAVPVAAVR</sequence>
<proteinExistence type="predicted"/>
<evidence type="ECO:0000313" key="3">
    <source>
        <dbReference type="Proteomes" id="UP000035721"/>
    </source>
</evidence>
<keyword evidence="1" id="KW-0732">Signal</keyword>
<gene>
    <name evidence="2" type="ORF">BN12_30025</name>
</gene>
<dbReference type="RefSeq" id="WP_157635274.1">
    <property type="nucleotide sequence ID" value="NZ_HF570958.1"/>
</dbReference>
<reference evidence="2 3" key="1">
    <citation type="journal article" date="2013" name="ISME J.">
        <title>A metabolic model for members of the genus Tetrasphaera involved in enhanced biological phosphorus removal.</title>
        <authorList>
            <person name="Kristiansen R."/>
            <person name="Nguyen H.T.T."/>
            <person name="Saunders A.M."/>
            <person name="Nielsen J.L."/>
            <person name="Wimmer R."/>
            <person name="Le V.Q."/>
            <person name="McIlroy S.J."/>
            <person name="Petrovski S."/>
            <person name="Seviour R.J."/>
            <person name="Calteau A."/>
            <person name="Nielsen K.L."/>
            <person name="Nielsen P.H."/>
        </authorList>
    </citation>
    <scope>NUCLEOTIDE SEQUENCE [LARGE SCALE GENOMIC DNA]</scope>
    <source>
        <strain evidence="2 3">T1-X7</strain>
    </source>
</reference>